<name>A0ABU1AUU4_9BACT</name>
<dbReference type="RefSeq" id="WP_308950279.1">
    <property type="nucleotide sequence ID" value="NZ_JARXHW010000021.1"/>
</dbReference>
<evidence type="ECO:0000259" key="1">
    <source>
        <dbReference type="Pfam" id="PF01408"/>
    </source>
</evidence>
<dbReference type="InterPro" id="IPR052515">
    <property type="entry name" value="Gfo/Idh/MocA_Oxidoreductase"/>
</dbReference>
<gene>
    <name evidence="2" type="ORF">QEH52_10410</name>
</gene>
<dbReference type="Gene3D" id="3.30.360.10">
    <property type="entry name" value="Dihydrodipicolinate Reductase, domain 2"/>
    <property type="match status" value="1"/>
</dbReference>
<dbReference type="InterPro" id="IPR000683">
    <property type="entry name" value="Gfo/Idh/MocA-like_OxRdtase_N"/>
</dbReference>
<organism evidence="2 3">
    <name type="scientific">Thalassobacterium maritimum</name>
    <dbReference type="NCBI Taxonomy" id="3041265"/>
    <lineage>
        <taxon>Bacteria</taxon>
        <taxon>Pseudomonadati</taxon>
        <taxon>Verrucomicrobiota</taxon>
        <taxon>Opitutia</taxon>
        <taxon>Puniceicoccales</taxon>
        <taxon>Coraliomargaritaceae</taxon>
        <taxon>Thalassobacterium</taxon>
    </lineage>
</organism>
<comment type="caution">
    <text evidence="2">The sequence shown here is derived from an EMBL/GenBank/DDBJ whole genome shotgun (WGS) entry which is preliminary data.</text>
</comment>
<dbReference type="EMBL" id="JARXHW010000021">
    <property type="protein sequence ID" value="MDQ8207925.1"/>
    <property type="molecule type" value="Genomic_DNA"/>
</dbReference>
<proteinExistence type="predicted"/>
<reference evidence="2 3" key="1">
    <citation type="submission" date="2023-04" db="EMBL/GenBank/DDBJ databases">
        <title>A novel bacteria isolated from coastal sediment.</title>
        <authorList>
            <person name="Liu X.-J."/>
            <person name="Du Z.-J."/>
        </authorList>
    </citation>
    <scope>NUCLEOTIDE SEQUENCE [LARGE SCALE GENOMIC DNA]</scope>
    <source>
        <strain evidence="2 3">SDUM461003</strain>
    </source>
</reference>
<dbReference type="PANTHER" id="PTHR43249:SF1">
    <property type="entry name" value="D-GLUCOSIDE 3-DEHYDROGENASE"/>
    <property type="match status" value="1"/>
</dbReference>
<protein>
    <submittedName>
        <fullName evidence="2">Gfo/Idh/MocA family oxidoreductase</fullName>
    </submittedName>
</protein>
<sequence length="407" mass="45016">MSTDTKASSHNRPTRLVLIGIGGYGHFYIEHIRALHAQGVAKLSAVVDPRPELSPDWPEVQQLGIPVYATLEEYLSKETPAELAIICSPIPYHADQTCAALAAGMHVLCEKPIAATLADGQRMQAAADARPDLFLEIAYQWSFSRAIQSLKHDILQGELGAPLRLRTRVAWPRDKAYYTRNNWTGCIQTPQGQPVFDSPVSNATAHYLHNMLYLCGPTIAQSARPLRMEAECYRANPIETFDAACCRLTLDNKAELIFYTAHCVELEDGPHFCFEFENGTVSYSNGTELRAVFKDGSERNYGKPGDDTMRKLDICAARCRQPSPDICPPAAAMAHTLCVRGFQEVTPHVFKPEQLQIKGEPGASPLTYLPEMNQAMIDAYDTGKLFSENATTWAMPAQSIDLTSLQP</sequence>
<evidence type="ECO:0000313" key="3">
    <source>
        <dbReference type="Proteomes" id="UP001225316"/>
    </source>
</evidence>
<dbReference type="SUPFAM" id="SSF51735">
    <property type="entry name" value="NAD(P)-binding Rossmann-fold domains"/>
    <property type="match status" value="1"/>
</dbReference>
<keyword evidence="3" id="KW-1185">Reference proteome</keyword>
<dbReference type="PANTHER" id="PTHR43249">
    <property type="entry name" value="UDP-N-ACETYL-2-AMINO-2-DEOXY-D-GLUCURONATE OXIDASE"/>
    <property type="match status" value="1"/>
</dbReference>
<feature type="domain" description="Gfo/Idh/MocA-like oxidoreductase N-terminal" evidence="1">
    <location>
        <begin position="17"/>
        <end position="131"/>
    </location>
</feature>
<dbReference type="Proteomes" id="UP001225316">
    <property type="component" value="Unassembled WGS sequence"/>
</dbReference>
<dbReference type="SUPFAM" id="SSF55347">
    <property type="entry name" value="Glyceraldehyde-3-phosphate dehydrogenase-like, C-terminal domain"/>
    <property type="match status" value="1"/>
</dbReference>
<dbReference type="InterPro" id="IPR036291">
    <property type="entry name" value="NAD(P)-bd_dom_sf"/>
</dbReference>
<evidence type="ECO:0000313" key="2">
    <source>
        <dbReference type="EMBL" id="MDQ8207925.1"/>
    </source>
</evidence>
<dbReference type="Pfam" id="PF01408">
    <property type="entry name" value="GFO_IDH_MocA"/>
    <property type="match status" value="1"/>
</dbReference>
<dbReference type="Gene3D" id="3.40.50.720">
    <property type="entry name" value="NAD(P)-binding Rossmann-like Domain"/>
    <property type="match status" value="1"/>
</dbReference>
<accession>A0ABU1AUU4</accession>